<dbReference type="InterPro" id="IPR030379">
    <property type="entry name" value="G_SEPTIN_dom"/>
</dbReference>
<evidence type="ECO:0000256" key="1">
    <source>
        <dbReference type="RuleBase" id="RU004560"/>
    </source>
</evidence>
<dbReference type="Pfam" id="PF00735">
    <property type="entry name" value="Septin"/>
    <property type="match status" value="1"/>
</dbReference>
<dbReference type="InterPro" id="IPR027417">
    <property type="entry name" value="P-loop_NTPase"/>
</dbReference>
<keyword evidence="1" id="KW-0342">GTP-binding</keyword>
<dbReference type="EMBL" id="CAJNOO010000441">
    <property type="protein sequence ID" value="CAF0944024.1"/>
    <property type="molecule type" value="Genomic_DNA"/>
</dbReference>
<reference evidence="4" key="1">
    <citation type="submission" date="2021-02" db="EMBL/GenBank/DDBJ databases">
        <authorList>
            <person name="Nowell W R."/>
        </authorList>
    </citation>
    <scope>NUCLEOTIDE SEQUENCE</scope>
</reference>
<dbReference type="AlphaFoldDB" id="A0A814CJ31"/>
<dbReference type="OrthoDB" id="10031357at2759"/>
<organism evidence="4 6">
    <name type="scientific">Rotaria sordida</name>
    <dbReference type="NCBI Taxonomy" id="392033"/>
    <lineage>
        <taxon>Eukaryota</taxon>
        <taxon>Metazoa</taxon>
        <taxon>Spiralia</taxon>
        <taxon>Gnathifera</taxon>
        <taxon>Rotifera</taxon>
        <taxon>Eurotatoria</taxon>
        <taxon>Bdelloidea</taxon>
        <taxon>Philodinida</taxon>
        <taxon>Philodinidae</taxon>
        <taxon>Rotaria</taxon>
    </lineage>
</organism>
<evidence type="ECO:0000313" key="4">
    <source>
        <dbReference type="EMBL" id="CAF0944024.1"/>
    </source>
</evidence>
<feature type="region of interest" description="Disordered" evidence="2">
    <location>
        <begin position="498"/>
        <end position="565"/>
    </location>
</feature>
<dbReference type="PROSITE" id="PS00675">
    <property type="entry name" value="SIGMA54_INTERACT_1"/>
    <property type="match status" value="1"/>
</dbReference>
<evidence type="ECO:0000313" key="6">
    <source>
        <dbReference type="Proteomes" id="UP000663882"/>
    </source>
</evidence>
<dbReference type="EMBL" id="CAJOAX010000163">
    <property type="protein sequence ID" value="CAF3526831.1"/>
    <property type="molecule type" value="Genomic_DNA"/>
</dbReference>
<proteinExistence type="inferred from homology"/>
<gene>
    <name evidence="5" type="ORF">OTI717_LOCUS3105</name>
    <name evidence="4" type="ORF">RFH988_LOCUS11252</name>
</gene>
<dbReference type="Proteomes" id="UP000663882">
    <property type="component" value="Unassembled WGS sequence"/>
</dbReference>
<dbReference type="PANTHER" id="PTHR32046:SF11">
    <property type="entry name" value="IMMUNE-ASSOCIATED NUCLEOTIDE-BINDING PROTEIN 10-LIKE"/>
    <property type="match status" value="1"/>
</dbReference>
<name>A0A814CJ31_9BILA</name>
<accession>A0A814CJ31</accession>
<dbReference type="SUPFAM" id="SSF52540">
    <property type="entry name" value="P-loop containing nucleoside triphosphate hydrolases"/>
    <property type="match status" value="2"/>
</dbReference>
<feature type="domain" description="Septin-type G" evidence="3">
    <location>
        <begin position="568"/>
        <end position="692"/>
    </location>
</feature>
<dbReference type="Proteomes" id="UP000663823">
    <property type="component" value="Unassembled WGS sequence"/>
</dbReference>
<dbReference type="Gene3D" id="3.40.50.300">
    <property type="entry name" value="P-loop containing nucleotide triphosphate hydrolases"/>
    <property type="match status" value="1"/>
</dbReference>
<feature type="compositionally biased region" description="Low complexity" evidence="2">
    <location>
        <begin position="538"/>
        <end position="565"/>
    </location>
</feature>
<sequence>MGETSRNQSCMNFLKPQDGYPIERKVTDVSGRLGSLYDASTDNLIDRHSVQRVQRKIPRKRTICRLFSGDQSRELISFLRDIDFNDALRQSISLQMVTPSGTSRLIEYNQPIDERTRFLYYAYRARKEKLNVKARKADRIIGAPLNPTEATHMITKILWGIEILCIIQIPNNQSVNEIDQLLRYICDQLKNNQNPIQLNNTDRRLINQLTNITIFGSETCVDQPNTSILTVLNRIQDWQSNTNFHQPLIYTMQPLRWLYNSPQFSEPCYLPSPANPHIARVEMVINRIKNQIKDLSEFFQNFPTNFSSATLHQRLKDFQQQYRFLLDSQDNLQERLKRALVDVRRQRVKPTVLDHIIADQRYECLRKTEIEKFRTSVEQLFNKSILIRTLKDNQIEYVNAFDIRSNQTLPTIIDDIDAILKRAYSNENVLVILWYSSDRLRRIQQDRWQQIYQELTSERQNVAQRINLVYVDFTYFEQRLESFIIVKLSLTGTPIYQRDPTSEIEHQPSRTVPSSPPTKKRAISTSPPIRSPSPSIRPPSSLIRSPSPSIRPPSSLIRSPSRSSSPPIEINVLLLGETGVGKSTFINAFVNYLKFDNLQQAERGEPVVLIPVSFLITVGNQFEEFIVKFGNIDSNENHEHQGQSVTQQCRSYVFDLNDRLRLRLIDTPGIGDTRGINQDIKNIDHILNYINNLSHLNAICLLLKPNASRLNIFFRSCINQLLTYLTPIGYNNIIFCFTNARATFYAPGDTGPLLRKMLNDQHLNDIPFKKENTFCFDSESFRYLAARKCGIDFDDYQRQEYISSWNTSVTESIRLLNFIQRCQPYYADEWISPRKTTLDICMLARPLMETLRLIIYNSKLNDVRLNANQIILNSNPIDIDMCTHCAQINLVDLGPFWLTQYQPPIVKTNANQHRHCPTNGRHFFIECLTTYGFMAQSAGLKNERWQSSFRNFLYKCDRLHHFLRQQGPSTEDDPFLPILERFLDEEQQISQIRNINSDMNRRIREVLNTIKRIRQENSQKLFGSNERLSLNQVYQIINELIAIPTVRKQVDNIKRSRQLRMKQNEYIIPTNSIKNRIFT</sequence>
<protein>
    <recommendedName>
        <fullName evidence="3">Septin-type G domain-containing protein</fullName>
    </recommendedName>
</protein>
<comment type="similarity">
    <text evidence="1">Belongs to the TRAFAC class TrmE-Era-EngA-EngB-Septin-like GTPase superfamily. Septin GTPase family.</text>
</comment>
<evidence type="ECO:0000313" key="5">
    <source>
        <dbReference type="EMBL" id="CAF3526831.1"/>
    </source>
</evidence>
<dbReference type="InterPro" id="IPR025662">
    <property type="entry name" value="Sigma_54_int_dom_ATP-bd_1"/>
</dbReference>
<evidence type="ECO:0000256" key="2">
    <source>
        <dbReference type="SAM" id="MobiDB-lite"/>
    </source>
</evidence>
<comment type="caution">
    <text evidence="4">The sequence shown here is derived from an EMBL/GenBank/DDBJ whole genome shotgun (WGS) entry which is preliminary data.</text>
</comment>
<keyword evidence="1" id="KW-0547">Nucleotide-binding</keyword>
<evidence type="ECO:0000259" key="3">
    <source>
        <dbReference type="Pfam" id="PF00735"/>
    </source>
</evidence>
<dbReference type="PANTHER" id="PTHR32046">
    <property type="entry name" value="G DOMAIN-CONTAINING PROTEIN"/>
    <property type="match status" value="1"/>
</dbReference>